<sequence length="413" mass="48239">MKQLYTFIFCLMATLASGQKLNTHFIEKLLKKNSNLFDSILKAPDHKQVQILYTQIDRDKNNIPHFKSYGYRVDPEWYFYPASTVKLPTLIFALEKLNKLNIPGLNKTSTMITDSAFKGQTRVLKDSTSESGLPSIEHYIKKILLTSDNDAYNRLFEFVGRSEVNARLKANGVLHSRILNRLAIGDGGESAKHTNPIKFYDGDKLVYSQEAQYDEKDYPLTLTNLTRGRGYMNSDDKLVMQPYSFANKNVYTAADQQHILKKLLFPEAFPGNEQFYLKPDDYTLIYKYMSMYPTESDYPKYNPKEFWTAYSKFLFYGHDPAAKIDSNIRIFNKYGDSYGYVIDNAYIVDFKNHVEFMLFAVVQSNNDEIYNDEKYEYETVCYPFLKNLGQVIYQHELTRKKKYLPDLTKFKLR</sequence>
<dbReference type="GO" id="GO:0046677">
    <property type="term" value="P:response to antibiotic"/>
    <property type="evidence" value="ECO:0007669"/>
    <property type="project" value="InterPro"/>
</dbReference>
<dbReference type="SUPFAM" id="SSF56601">
    <property type="entry name" value="beta-lactamase/transpeptidase-like"/>
    <property type="match status" value="1"/>
</dbReference>
<protein>
    <recommendedName>
        <fullName evidence="3">beta-lactamase</fullName>
        <ecNumber evidence="3">3.5.2.6</ecNumber>
    </recommendedName>
</protein>
<dbReference type="PANTHER" id="PTHR35333:SF3">
    <property type="entry name" value="BETA-LACTAMASE-TYPE TRANSPEPTIDASE FOLD CONTAINING PROTEIN"/>
    <property type="match status" value="1"/>
</dbReference>
<dbReference type="Gene3D" id="3.40.710.10">
    <property type="entry name" value="DD-peptidase/beta-lactamase superfamily"/>
    <property type="match status" value="1"/>
</dbReference>
<evidence type="ECO:0000313" key="5">
    <source>
        <dbReference type="EMBL" id="MXV50634.1"/>
    </source>
</evidence>
<dbReference type="GO" id="GO:0008800">
    <property type="term" value="F:beta-lactamase activity"/>
    <property type="evidence" value="ECO:0007669"/>
    <property type="project" value="UniProtKB-EC"/>
</dbReference>
<accession>A0A7K1Y7R6</accession>
<feature type="domain" description="Beta-lactamase class A catalytic" evidence="4">
    <location>
        <begin position="72"/>
        <end position="347"/>
    </location>
</feature>
<comment type="caution">
    <text evidence="5">The sequence shown here is derived from an EMBL/GenBank/DDBJ whole genome shotgun (WGS) entry which is preliminary data.</text>
</comment>
<evidence type="ECO:0000259" key="4">
    <source>
        <dbReference type="Pfam" id="PF13354"/>
    </source>
</evidence>
<dbReference type="Proteomes" id="UP000466586">
    <property type="component" value="Unassembled WGS sequence"/>
</dbReference>
<dbReference type="InterPro" id="IPR012338">
    <property type="entry name" value="Beta-lactam/transpept-like"/>
</dbReference>
<comment type="similarity">
    <text evidence="2">Belongs to the class-A beta-lactamase family.</text>
</comment>
<gene>
    <name evidence="5" type="ORF">GS399_06585</name>
</gene>
<evidence type="ECO:0000256" key="1">
    <source>
        <dbReference type="ARBA" id="ARBA00001526"/>
    </source>
</evidence>
<dbReference type="PANTHER" id="PTHR35333">
    <property type="entry name" value="BETA-LACTAMASE"/>
    <property type="match status" value="1"/>
</dbReference>
<proteinExistence type="inferred from homology"/>
<dbReference type="EMBL" id="WVHT01000002">
    <property type="protein sequence ID" value="MXV50634.1"/>
    <property type="molecule type" value="Genomic_DNA"/>
</dbReference>
<evidence type="ECO:0000256" key="3">
    <source>
        <dbReference type="ARBA" id="ARBA00012865"/>
    </source>
</evidence>
<dbReference type="EC" id="3.5.2.6" evidence="3"/>
<keyword evidence="6" id="KW-1185">Reference proteome</keyword>
<reference evidence="5 6" key="1">
    <citation type="submission" date="2019-11" db="EMBL/GenBank/DDBJ databases">
        <title>Pedobacter sp. HMF7647 Genome sequencing and assembly.</title>
        <authorList>
            <person name="Kang H."/>
            <person name="Kim H."/>
            <person name="Joh K."/>
        </authorList>
    </citation>
    <scope>NUCLEOTIDE SEQUENCE [LARGE SCALE GENOMIC DNA]</scope>
    <source>
        <strain evidence="5 6">HMF7647</strain>
    </source>
</reference>
<comment type="catalytic activity">
    <reaction evidence="1">
        <text>a beta-lactam + H2O = a substituted beta-amino acid</text>
        <dbReference type="Rhea" id="RHEA:20401"/>
        <dbReference type="ChEBI" id="CHEBI:15377"/>
        <dbReference type="ChEBI" id="CHEBI:35627"/>
        <dbReference type="ChEBI" id="CHEBI:140347"/>
        <dbReference type="EC" id="3.5.2.6"/>
    </reaction>
</comment>
<organism evidence="5 6">
    <name type="scientific">Hufsiella arboris</name>
    <dbReference type="NCBI Taxonomy" id="2695275"/>
    <lineage>
        <taxon>Bacteria</taxon>
        <taxon>Pseudomonadati</taxon>
        <taxon>Bacteroidota</taxon>
        <taxon>Sphingobacteriia</taxon>
        <taxon>Sphingobacteriales</taxon>
        <taxon>Sphingobacteriaceae</taxon>
        <taxon>Hufsiella</taxon>
    </lineage>
</organism>
<dbReference type="InterPro" id="IPR000871">
    <property type="entry name" value="Beta-lactam_class-A"/>
</dbReference>
<dbReference type="AlphaFoldDB" id="A0A7K1Y7R6"/>
<evidence type="ECO:0000313" key="6">
    <source>
        <dbReference type="Proteomes" id="UP000466586"/>
    </source>
</evidence>
<name>A0A7K1Y7R6_9SPHI</name>
<dbReference type="InterPro" id="IPR045155">
    <property type="entry name" value="Beta-lactam_cat"/>
</dbReference>
<dbReference type="GO" id="GO:0030655">
    <property type="term" value="P:beta-lactam antibiotic catabolic process"/>
    <property type="evidence" value="ECO:0007669"/>
    <property type="project" value="InterPro"/>
</dbReference>
<evidence type="ECO:0000256" key="2">
    <source>
        <dbReference type="ARBA" id="ARBA00009009"/>
    </source>
</evidence>
<dbReference type="Pfam" id="PF13354">
    <property type="entry name" value="Beta-lactamase2"/>
    <property type="match status" value="1"/>
</dbReference>